<feature type="transmembrane region" description="Helical" evidence="7">
    <location>
        <begin position="55"/>
        <end position="75"/>
    </location>
</feature>
<sequence>MNAYIIWDISPEIFEGFALLRWYGVSWVLGILIGHQIMLKIYKSEEIPAIELDKLTVYIMLGAIIGARFGHILFYDPIHYLNNPIEILPIKIHPNFQFTGLAGLASHGGILGALLSLYLYNRNFKRGYLWMLDRLMIAGTVLGGLIRLGNLMNSEIIGIPSSLPWAFVFTRVDQIPRHPAQLYEAIFYLALCIVLYAIWKNRGFYNLQGFIFGLGITLIFTQRFLIEFLKENQMSFEENLILNMGQILSIPLIFVGIALMILSRKKLADK</sequence>
<keyword evidence="9" id="KW-1185">Reference proteome</keyword>
<evidence type="ECO:0000256" key="6">
    <source>
        <dbReference type="ARBA" id="ARBA00023136"/>
    </source>
</evidence>
<evidence type="ECO:0000256" key="4">
    <source>
        <dbReference type="ARBA" id="ARBA00022692"/>
    </source>
</evidence>
<keyword evidence="3 7" id="KW-0808">Transferase</keyword>
<comment type="catalytic activity">
    <reaction evidence="7">
        <text>L-cysteinyl-[prolipoprotein] + a 1,2-diacyl-sn-glycero-3-phospho-(1'-sn-glycerol) = an S-1,2-diacyl-sn-glyceryl-L-cysteinyl-[prolipoprotein] + sn-glycerol 1-phosphate + H(+)</text>
        <dbReference type="Rhea" id="RHEA:56712"/>
        <dbReference type="Rhea" id="RHEA-COMP:14679"/>
        <dbReference type="Rhea" id="RHEA-COMP:14680"/>
        <dbReference type="ChEBI" id="CHEBI:15378"/>
        <dbReference type="ChEBI" id="CHEBI:29950"/>
        <dbReference type="ChEBI" id="CHEBI:57685"/>
        <dbReference type="ChEBI" id="CHEBI:64716"/>
        <dbReference type="ChEBI" id="CHEBI:140658"/>
        <dbReference type="EC" id="2.5.1.145"/>
    </reaction>
</comment>
<dbReference type="NCBIfam" id="TIGR00544">
    <property type="entry name" value="lgt"/>
    <property type="match status" value="1"/>
</dbReference>
<evidence type="ECO:0000256" key="3">
    <source>
        <dbReference type="ARBA" id="ARBA00022679"/>
    </source>
</evidence>
<keyword evidence="5 7" id="KW-1133">Transmembrane helix</keyword>
<dbReference type="AlphaFoldDB" id="A0A937G727"/>
<feature type="transmembrane region" description="Helical" evidence="7">
    <location>
        <begin position="20"/>
        <end position="43"/>
    </location>
</feature>
<feature type="transmembrane region" description="Helical" evidence="7">
    <location>
        <begin position="95"/>
        <end position="120"/>
    </location>
</feature>
<feature type="transmembrane region" description="Helical" evidence="7">
    <location>
        <begin position="180"/>
        <end position="198"/>
    </location>
</feature>
<evidence type="ECO:0000313" key="8">
    <source>
        <dbReference type="EMBL" id="MBL6449621.1"/>
    </source>
</evidence>
<feature type="binding site" evidence="7">
    <location>
        <position position="147"/>
    </location>
    <ligand>
        <name>a 1,2-diacyl-sn-glycero-3-phospho-(1'-sn-glycerol)</name>
        <dbReference type="ChEBI" id="CHEBI:64716"/>
    </ligand>
</feature>
<reference evidence="8" key="1">
    <citation type="submission" date="2021-01" db="EMBL/GenBank/DDBJ databases">
        <title>Fulvivirga kasyanovii gen. nov., sp nov., a novel member of the phylum Bacteroidetes isolated from seawater in a mussel farm.</title>
        <authorList>
            <person name="Zhao L.-H."/>
            <person name="Wang Z.-J."/>
        </authorList>
    </citation>
    <scope>NUCLEOTIDE SEQUENCE</scope>
    <source>
        <strain evidence="8">29W222</strain>
    </source>
</reference>
<dbReference type="PANTHER" id="PTHR30589">
    <property type="entry name" value="PROLIPOPROTEIN DIACYLGLYCERYL TRANSFERASE"/>
    <property type="match status" value="1"/>
</dbReference>
<dbReference type="Proteomes" id="UP000614216">
    <property type="component" value="Unassembled WGS sequence"/>
</dbReference>
<dbReference type="EC" id="2.5.1.145" evidence="7"/>
<organism evidence="8 9">
    <name type="scientific">Fulvivirga marina</name>
    <dbReference type="NCBI Taxonomy" id="2494733"/>
    <lineage>
        <taxon>Bacteria</taxon>
        <taxon>Pseudomonadati</taxon>
        <taxon>Bacteroidota</taxon>
        <taxon>Cytophagia</taxon>
        <taxon>Cytophagales</taxon>
        <taxon>Fulvivirgaceae</taxon>
        <taxon>Fulvivirga</taxon>
    </lineage>
</organism>
<comment type="similarity">
    <text evidence="1 7">Belongs to the Lgt family.</text>
</comment>
<evidence type="ECO:0000256" key="5">
    <source>
        <dbReference type="ARBA" id="ARBA00022989"/>
    </source>
</evidence>
<dbReference type="PANTHER" id="PTHR30589:SF0">
    <property type="entry name" value="PHOSPHATIDYLGLYCEROL--PROLIPOPROTEIN DIACYLGLYCERYL TRANSFERASE"/>
    <property type="match status" value="1"/>
</dbReference>
<gene>
    <name evidence="7 8" type="primary">lgt</name>
    <name evidence="8" type="ORF">JMN32_25140</name>
</gene>
<dbReference type="HAMAP" id="MF_01147">
    <property type="entry name" value="Lgt"/>
    <property type="match status" value="1"/>
</dbReference>
<feature type="transmembrane region" description="Helical" evidence="7">
    <location>
        <begin position="127"/>
        <end position="146"/>
    </location>
</feature>
<dbReference type="EMBL" id="JAEUGD010000067">
    <property type="protein sequence ID" value="MBL6449621.1"/>
    <property type="molecule type" value="Genomic_DNA"/>
</dbReference>
<accession>A0A937G727</accession>
<comment type="subcellular location">
    <subcellularLocation>
        <location evidence="7">Cell membrane</location>
        <topology evidence="7">Multi-pass membrane protein</topology>
    </subcellularLocation>
</comment>
<proteinExistence type="inferred from homology"/>
<comment type="function">
    <text evidence="7">Catalyzes the transfer of the diacylglyceryl group from phosphatidylglycerol to the sulfhydryl group of the N-terminal cysteine of a prolipoprotein, the first step in the formation of mature lipoproteins.</text>
</comment>
<keyword evidence="4 7" id="KW-0812">Transmembrane</keyword>
<evidence type="ECO:0000313" key="9">
    <source>
        <dbReference type="Proteomes" id="UP000614216"/>
    </source>
</evidence>
<comment type="pathway">
    <text evidence="7">Protein modification; lipoprotein biosynthesis (diacylglyceryl transfer).</text>
</comment>
<dbReference type="Pfam" id="PF01790">
    <property type="entry name" value="LGT"/>
    <property type="match status" value="1"/>
</dbReference>
<keyword evidence="6 7" id="KW-0472">Membrane</keyword>
<name>A0A937G727_9BACT</name>
<dbReference type="RefSeq" id="WP_202859168.1">
    <property type="nucleotide sequence ID" value="NZ_JAEUGD010000067.1"/>
</dbReference>
<dbReference type="GO" id="GO:0005886">
    <property type="term" value="C:plasma membrane"/>
    <property type="evidence" value="ECO:0007669"/>
    <property type="project" value="UniProtKB-SubCell"/>
</dbReference>
<evidence type="ECO:0000256" key="2">
    <source>
        <dbReference type="ARBA" id="ARBA00022475"/>
    </source>
</evidence>
<evidence type="ECO:0000256" key="7">
    <source>
        <dbReference type="HAMAP-Rule" id="MF_01147"/>
    </source>
</evidence>
<protein>
    <recommendedName>
        <fullName evidence="7">Phosphatidylglycerol--prolipoprotein diacylglyceryl transferase</fullName>
        <ecNumber evidence="7">2.5.1.145</ecNumber>
    </recommendedName>
</protein>
<feature type="transmembrane region" description="Helical" evidence="7">
    <location>
        <begin position="241"/>
        <end position="262"/>
    </location>
</feature>
<feature type="transmembrane region" description="Helical" evidence="7">
    <location>
        <begin position="210"/>
        <end position="229"/>
    </location>
</feature>
<comment type="caution">
    <text evidence="8">The sequence shown here is derived from an EMBL/GenBank/DDBJ whole genome shotgun (WGS) entry which is preliminary data.</text>
</comment>
<dbReference type="GO" id="GO:0042158">
    <property type="term" value="P:lipoprotein biosynthetic process"/>
    <property type="evidence" value="ECO:0007669"/>
    <property type="project" value="UniProtKB-UniRule"/>
</dbReference>
<dbReference type="GO" id="GO:0008961">
    <property type="term" value="F:phosphatidylglycerol-prolipoprotein diacylglyceryl transferase activity"/>
    <property type="evidence" value="ECO:0007669"/>
    <property type="project" value="UniProtKB-UniRule"/>
</dbReference>
<evidence type="ECO:0000256" key="1">
    <source>
        <dbReference type="ARBA" id="ARBA00007150"/>
    </source>
</evidence>
<dbReference type="InterPro" id="IPR001640">
    <property type="entry name" value="Lgt"/>
</dbReference>
<keyword evidence="2 7" id="KW-1003">Cell membrane</keyword>